<reference evidence="1" key="1">
    <citation type="submission" date="2021-02" db="EMBL/GenBank/DDBJ databases">
        <authorList>
            <consortium name="DOE Joint Genome Institute"/>
            <person name="Ahrendt S."/>
            <person name="Looney B.P."/>
            <person name="Miyauchi S."/>
            <person name="Morin E."/>
            <person name="Drula E."/>
            <person name="Courty P.E."/>
            <person name="Chicoki N."/>
            <person name="Fauchery L."/>
            <person name="Kohler A."/>
            <person name="Kuo A."/>
            <person name="Labutti K."/>
            <person name="Pangilinan J."/>
            <person name="Lipzen A."/>
            <person name="Riley R."/>
            <person name="Andreopoulos W."/>
            <person name="He G."/>
            <person name="Johnson J."/>
            <person name="Barry K.W."/>
            <person name="Grigoriev I.V."/>
            <person name="Nagy L."/>
            <person name="Hibbett D."/>
            <person name="Henrissat B."/>
            <person name="Matheny P.B."/>
            <person name="Labbe J."/>
            <person name="Martin F."/>
        </authorList>
    </citation>
    <scope>NUCLEOTIDE SEQUENCE</scope>
    <source>
        <strain evidence="1">FP105234-sp</strain>
    </source>
</reference>
<dbReference type="Proteomes" id="UP000814033">
    <property type="component" value="Unassembled WGS sequence"/>
</dbReference>
<dbReference type="EMBL" id="MU275950">
    <property type="protein sequence ID" value="KAI0045505.1"/>
    <property type="molecule type" value="Genomic_DNA"/>
</dbReference>
<sequence>MANFIRRVFGQCLPIRPRIQLQRDDDEEEALLTPSIRNDAKCSPLVVPAGLPEPTAFVARGGPRPQRGPRRRALLVAVVNPRIEGLEELIGPWEDVELWTKLLTETYKYSMDDIVIMTDRPDVPGRLRPTRENLLREMQNFVKDALPTDQFVFTFSGHSDQQKTTEVPNLEEDDQDEVLLTCDGKRIVDNDLKAMLINPLPAGCFFTVRRDLPARRPVLTANPQAFLDSCHSGTMLDLPHYKCNQLYFPWVSRGYREQHTLRAAVSRRYAKLGDPLSRIIPVPAAVRNITDPPRRRQRMRLSVDTSFAAPAPAHVDSLPGMFSRVRRLRSLFGAEIQRCGSPTQDMCDGSCAPDVLQRAYLPTAVSFSACTDAQQAFEGGQTLTSIACAFLAKNPRASYRQLMSTIGYSLHENSMVLHKYTRSLDRKGRTDLEMVNFQTPVLSSLFKLNLDEPVHI</sequence>
<evidence type="ECO:0000313" key="2">
    <source>
        <dbReference type="Proteomes" id="UP000814033"/>
    </source>
</evidence>
<reference evidence="1" key="2">
    <citation type="journal article" date="2022" name="New Phytol.">
        <title>Evolutionary transition to the ectomycorrhizal habit in the genomes of a hyperdiverse lineage of mushroom-forming fungi.</title>
        <authorList>
            <person name="Looney B."/>
            <person name="Miyauchi S."/>
            <person name="Morin E."/>
            <person name="Drula E."/>
            <person name="Courty P.E."/>
            <person name="Kohler A."/>
            <person name="Kuo A."/>
            <person name="LaButti K."/>
            <person name="Pangilinan J."/>
            <person name="Lipzen A."/>
            <person name="Riley R."/>
            <person name="Andreopoulos W."/>
            <person name="He G."/>
            <person name="Johnson J."/>
            <person name="Nolan M."/>
            <person name="Tritt A."/>
            <person name="Barry K.W."/>
            <person name="Grigoriev I.V."/>
            <person name="Nagy L.G."/>
            <person name="Hibbett D."/>
            <person name="Henrissat B."/>
            <person name="Matheny P.B."/>
            <person name="Labbe J."/>
            <person name="Martin F.M."/>
        </authorList>
    </citation>
    <scope>NUCLEOTIDE SEQUENCE</scope>
    <source>
        <strain evidence="1">FP105234-sp</strain>
    </source>
</reference>
<evidence type="ECO:0000313" key="1">
    <source>
        <dbReference type="EMBL" id="KAI0045505.1"/>
    </source>
</evidence>
<comment type="caution">
    <text evidence="1">The sequence shown here is derived from an EMBL/GenBank/DDBJ whole genome shotgun (WGS) entry which is preliminary data.</text>
</comment>
<protein>
    <submittedName>
        <fullName evidence="1">Uncharacterized protein</fullName>
    </submittedName>
</protein>
<keyword evidence="2" id="KW-1185">Reference proteome</keyword>
<accession>A0ACB8RNK1</accession>
<organism evidence="1 2">
    <name type="scientific">Auriscalpium vulgare</name>
    <dbReference type="NCBI Taxonomy" id="40419"/>
    <lineage>
        <taxon>Eukaryota</taxon>
        <taxon>Fungi</taxon>
        <taxon>Dikarya</taxon>
        <taxon>Basidiomycota</taxon>
        <taxon>Agaricomycotina</taxon>
        <taxon>Agaricomycetes</taxon>
        <taxon>Russulales</taxon>
        <taxon>Auriscalpiaceae</taxon>
        <taxon>Auriscalpium</taxon>
    </lineage>
</organism>
<proteinExistence type="predicted"/>
<name>A0ACB8RNK1_9AGAM</name>
<gene>
    <name evidence="1" type="ORF">FA95DRAFT_121890</name>
</gene>